<dbReference type="EC" id="1.13.11.24" evidence="5"/>
<dbReference type="Gene3D" id="2.60.120.10">
    <property type="entry name" value="Jelly Rolls"/>
    <property type="match status" value="2"/>
</dbReference>
<keyword evidence="6" id="KW-1185">Reference proteome</keyword>
<protein>
    <submittedName>
        <fullName evidence="5">Redox-sensitive bicupin YhaK (Pirin superfamily)</fullName>
        <ecNumber evidence="5">1.13.11.24</ecNumber>
    </submittedName>
</protein>
<dbReference type="InterPro" id="IPR008778">
    <property type="entry name" value="Pirin_C_dom"/>
</dbReference>
<dbReference type="SUPFAM" id="SSF51182">
    <property type="entry name" value="RmlC-like cupins"/>
    <property type="match status" value="1"/>
</dbReference>
<evidence type="ECO:0000313" key="5">
    <source>
        <dbReference type="EMBL" id="MDT3401334.1"/>
    </source>
</evidence>
<dbReference type="RefSeq" id="WP_311947194.1">
    <property type="nucleotide sequence ID" value="NZ_JAVLVU010000001.1"/>
</dbReference>
<dbReference type="GO" id="GO:0008127">
    <property type="term" value="F:quercetin 2,3-dioxygenase activity"/>
    <property type="evidence" value="ECO:0007669"/>
    <property type="project" value="UniProtKB-EC"/>
</dbReference>
<name>A0ABU3GNI8_9SPHI</name>
<comment type="caution">
    <text evidence="5">The sequence shown here is derived from an EMBL/GenBank/DDBJ whole genome shotgun (WGS) entry which is preliminary data.</text>
</comment>
<organism evidence="5 6">
    <name type="scientific">Mucilaginibacter terrae</name>
    <dbReference type="NCBI Taxonomy" id="1955052"/>
    <lineage>
        <taxon>Bacteria</taxon>
        <taxon>Pseudomonadati</taxon>
        <taxon>Bacteroidota</taxon>
        <taxon>Sphingobacteriia</taxon>
        <taxon>Sphingobacteriales</taxon>
        <taxon>Sphingobacteriaceae</taxon>
        <taxon>Mucilaginibacter</taxon>
    </lineage>
</organism>
<dbReference type="InterPro" id="IPR014710">
    <property type="entry name" value="RmlC-like_jellyroll"/>
</dbReference>
<dbReference type="EMBL" id="JAVLVU010000001">
    <property type="protein sequence ID" value="MDT3401334.1"/>
    <property type="molecule type" value="Genomic_DNA"/>
</dbReference>
<dbReference type="CDD" id="cd02247">
    <property type="entry name" value="cupin_pirin_C"/>
    <property type="match status" value="1"/>
</dbReference>
<dbReference type="Pfam" id="PF05726">
    <property type="entry name" value="Pirin_C"/>
    <property type="match status" value="1"/>
</dbReference>
<proteinExistence type="inferred from homology"/>
<dbReference type="PANTHER" id="PTHR13903:SF8">
    <property type="entry name" value="PIRIN"/>
    <property type="match status" value="1"/>
</dbReference>
<dbReference type="InterPro" id="IPR011051">
    <property type="entry name" value="RmlC_Cupin_sf"/>
</dbReference>
<dbReference type="InterPro" id="IPR003829">
    <property type="entry name" value="Pirin_N_dom"/>
</dbReference>
<evidence type="ECO:0000313" key="6">
    <source>
        <dbReference type="Proteomes" id="UP001258315"/>
    </source>
</evidence>
<dbReference type="InterPro" id="IPR012093">
    <property type="entry name" value="Pirin"/>
</dbReference>
<dbReference type="PIRSF" id="PIRSF006232">
    <property type="entry name" value="Pirin"/>
    <property type="match status" value="1"/>
</dbReference>
<evidence type="ECO:0000256" key="2">
    <source>
        <dbReference type="RuleBase" id="RU003457"/>
    </source>
</evidence>
<evidence type="ECO:0000259" key="3">
    <source>
        <dbReference type="Pfam" id="PF02678"/>
    </source>
</evidence>
<evidence type="ECO:0000256" key="1">
    <source>
        <dbReference type="ARBA" id="ARBA00008416"/>
    </source>
</evidence>
<feature type="domain" description="Pirin N-terminal" evidence="3">
    <location>
        <begin position="47"/>
        <end position="120"/>
    </location>
</feature>
<dbReference type="CDD" id="cd02909">
    <property type="entry name" value="cupin_pirin_N"/>
    <property type="match status" value="1"/>
</dbReference>
<evidence type="ECO:0000259" key="4">
    <source>
        <dbReference type="Pfam" id="PF05726"/>
    </source>
</evidence>
<feature type="domain" description="Pirin C-terminal" evidence="4">
    <location>
        <begin position="174"/>
        <end position="279"/>
    </location>
</feature>
<sequence>MPDQHIIQRRVKSKWSMTVHKDTLIHKAGLVLPPGNWKDFDPFLVMAEDRMRRGAFDYHPHRGIETVTYMIDGVLNHSDNRGNQGKLKQGDTQWMSAGSGLLHLEEAPEDDIAHLLQLWVNLPAANKMDTPRYQDIPYESLPIRLEDGAEIRVISGSSGGVRSATANYAPVIMLEILLRKGHTVKQDLRADLNGFIYVLEGSGVFGSNEMEGRKNDVLWLEPSVDHPSEVAITATEPLKLLLFAGEPLREPVAARGPFVMNTEAELDQAFKDFRDGKFGSWKDQH</sequence>
<gene>
    <name evidence="5" type="ORF">QE417_000406</name>
</gene>
<dbReference type="Pfam" id="PF02678">
    <property type="entry name" value="Pirin"/>
    <property type="match status" value="1"/>
</dbReference>
<keyword evidence="5" id="KW-0560">Oxidoreductase</keyword>
<comment type="similarity">
    <text evidence="1 2">Belongs to the pirin family.</text>
</comment>
<accession>A0ABU3GNI8</accession>
<dbReference type="Proteomes" id="UP001258315">
    <property type="component" value="Unassembled WGS sequence"/>
</dbReference>
<dbReference type="PANTHER" id="PTHR13903">
    <property type="entry name" value="PIRIN-RELATED"/>
    <property type="match status" value="1"/>
</dbReference>
<reference evidence="6" key="1">
    <citation type="submission" date="2023-07" db="EMBL/GenBank/DDBJ databases">
        <title>Functional and genomic diversity of the sorghum phyllosphere microbiome.</title>
        <authorList>
            <person name="Shade A."/>
        </authorList>
    </citation>
    <scope>NUCLEOTIDE SEQUENCE [LARGE SCALE GENOMIC DNA]</scope>
    <source>
        <strain evidence="6">SORGH_AS_0422</strain>
    </source>
</reference>